<comment type="caution">
    <text evidence="1">The sequence shown here is derived from an EMBL/GenBank/DDBJ whole genome shotgun (WGS) entry which is preliminary data.</text>
</comment>
<dbReference type="AlphaFoldDB" id="A0AAP5IDG5"/>
<evidence type="ECO:0000313" key="2">
    <source>
        <dbReference type="Proteomes" id="UP000667802"/>
    </source>
</evidence>
<organism evidence="1 2">
    <name type="scientific">Aetokthonos hydrillicola Thurmond2011</name>
    <dbReference type="NCBI Taxonomy" id="2712845"/>
    <lineage>
        <taxon>Bacteria</taxon>
        <taxon>Bacillati</taxon>
        <taxon>Cyanobacteriota</taxon>
        <taxon>Cyanophyceae</taxon>
        <taxon>Nostocales</taxon>
        <taxon>Hapalosiphonaceae</taxon>
        <taxon>Aetokthonos</taxon>
    </lineage>
</organism>
<dbReference type="Proteomes" id="UP000667802">
    <property type="component" value="Unassembled WGS sequence"/>
</dbReference>
<dbReference type="EMBL" id="JAALHA020000023">
    <property type="protein sequence ID" value="MDR9899249.1"/>
    <property type="molecule type" value="Genomic_DNA"/>
</dbReference>
<sequence>MAKEKTYSGITEEIWERIKVTTEAEHKTIYSLGNPGTATTETVVGQLVLEYKFDTAEKNLQYKILKKPFLATEAQIWDTLDKSIQNCLPVQ</sequence>
<proteinExistence type="predicted"/>
<protein>
    <submittedName>
        <fullName evidence="1">Uncharacterized protein</fullName>
    </submittedName>
</protein>
<gene>
    <name evidence="1" type="ORF">G7B40_032515</name>
</gene>
<evidence type="ECO:0000313" key="1">
    <source>
        <dbReference type="EMBL" id="MDR9899249.1"/>
    </source>
</evidence>
<accession>A0AAP5IDG5</accession>
<keyword evidence="2" id="KW-1185">Reference proteome</keyword>
<dbReference type="RefSeq" id="WP_208345855.1">
    <property type="nucleotide sequence ID" value="NZ_CAWQFN010000749.1"/>
</dbReference>
<name>A0AAP5IDG5_9CYAN</name>
<reference evidence="2" key="1">
    <citation type="journal article" date="2021" name="Science">
        <title>Hunting the eagle killer: A cyanobacterial neurotoxin causes vacuolar myelinopathy.</title>
        <authorList>
            <person name="Breinlinger S."/>
            <person name="Phillips T.J."/>
            <person name="Haram B.N."/>
            <person name="Mares J."/>
            <person name="Martinez Yerena J.A."/>
            <person name="Hrouzek P."/>
            <person name="Sobotka R."/>
            <person name="Henderson W.M."/>
            <person name="Schmieder P."/>
            <person name="Williams S.M."/>
            <person name="Lauderdale J.D."/>
            <person name="Wilde H.D."/>
            <person name="Gerrin W."/>
            <person name="Kust A."/>
            <person name="Washington J.W."/>
            <person name="Wagner C."/>
            <person name="Geier B."/>
            <person name="Liebeke M."/>
            <person name="Enke H."/>
            <person name="Niedermeyer T.H.J."/>
            <person name="Wilde S.B."/>
        </authorList>
    </citation>
    <scope>NUCLEOTIDE SEQUENCE [LARGE SCALE GENOMIC DNA]</scope>
    <source>
        <strain evidence="2">Thurmond2011</strain>
    </source>
</reference>